<name>A0A369JP89_HYPMA</name>
<dbReference type="Proteomes" id="UP000076154">
    <property type="component" value="Unassembled WGS sequence"/>
</dbReference>
<dbReference type="InParanoid" id="A0A369JP89"/>
<evidence type="ECO:0000313" key="2">
    <source>
        <dbReference type="Proteomes" id="UP000076154"/>
    </source>
</evidence>
<comment type="caution">
    <text evidence="1">The sequence shown here is derived from an EMBL/GenBank/DDBJ whole genome shotgun (WGS) entry which is preliminary data.</text>
</comment>
<dbReference type="AlphaFoldDB" id="A0A369JP89"/>
<accession>A0A369JP89</accession>
<reference evidence="1" key="1">
    <citation type="submission" date="2018-04" db="EMBL/GenBank/DDBJ databases">
        <title>Whole genome sequencing of Hypsizygus marmoreus.</title>
        <authorList>
            <person name="Choi I.-G."/>
            <person name="Min B."/>
            <person name="Kim J.-G."/>
            <person name="Kim S."/>
            <person name="Oh Y.-L."/>
            <person name="Kong W.-S."/>
            <person name="Park H."/>
            <person name="Jeong J."/>
            <person name="Song E.-S."/>
        </authorList>
    </citation>
    <scope>NUCLEOTIDE SEQUENCE [LARGE SCALE GENOMIC DNA]</scope>
    <source>
        <strain evidence="1">51987-8</strain>
    </source>
</reference>
<evidence type="ECO:0000313" key="1">
    <source>
        <dbReference type="EMBL" id="RDB23172.1"/>
    </source>
</evidence>
<proteinExistence type="predicted"/>
<dbReference type="EMBL" id="LUEZ02000047">
    <property type="protein sequence ID" value="RDB23172.1"/>
    <property type="molecule type" value="Genomic_DNA"/>
</dbReference>
<gene>
    <name evidence="1" type="ORF">Hypma_009675</name>
</gene>
<keyword evidence="2" id="KW-1185">Reference proteome</keyword>
<protein>
    <submittedName>
        <fullName evidence="1">Uncharacterized protein</fullName>
    </submittedName>
</protein>
<dbReference type="OrthoDB" id="3041043at2759"/>
<sequence>MLQNLPDTCDDLICNDLSPAALAALASTCNDANGRVKSYQTRGFSLDHLLAPFFTTQDVLKFRVIQSKTDAVISGSTAVQFFARTRYPMTDLDIYVPHQHAYTIGAWLQEIGYQYQRSTRTLDFALAYLAASADQFPVEPDLYPQKGISAVFSFKNHGQRRGIHLISVEYSPLEAILQFHSTCVMNFIAYDHAVSLYPDATFEKHVSLICHADSPEHDAARAKYQARGWKMINNLSATECTDLKSDFCVGHRFVSDKHCWTIPLGPILTHRMTNFEANSWTHGYDPVLQGRPVAYRLNSPTSSARYLVAHDDIIRPPKLKNAYSDDEDIGKVLAFYNINLARYH</sequence>
<organism evidence="1 2">
    <name type="scientific">Hypsizygus marmoreus</name>
    <name type="common">White beech mushroom</name>
    <name type="synonym">Agaricus marmoreus</name>
    <dbReference type="NCBI Taxonomy" id="39966"/>
    <lineage>
        <taxon>Eukaryota</taxon>
        <taxon>Fungi</taxon>
        <taxon>Dikarya</taxon>
        <taxon>Basidiomycota</taxon>
        <taxon>Agaricomycotina</taxon>
        <taxon>Agaricomycetes</taxon>
        <taxon>Agaricomycetidae</taxon>
        <taxon>Agaricales</taxon>
        <taxon>Tricholomatineae</taxon>
        <taxon>Lyophyllaceae</taxon>
        <taxon>Hypsizygus</taxon>
    </lineage>
</organism>